<dbReference type="EMBL" id="BGPR01032085">
    <property type="protein sequence ID" value="GBO05446.1"/>
    <property type="molecule type" value="Genomic_DNA"/>
</dbReference>
<evidence type="ECO:0000256" key="1">
    <source>
        <dbReference type="SAM" id="MobiDB-lite"/>
    </source>
</evidence>
<name>A0A4Y2U1D4_ARAVE</name>
<accession>A0A4Y2U1D4</accession>
<organism evidence="3 4">
    <name type="scientific">Araneus ventricosus</name>
    <name type="common">Orbweaver spider</name>
    <name type="synonym">Epeira ventricosa</name>
    <dbReference type="NCBI Taxonomy" id="182803"/>
    <lineage>
        <taxon>Eukaryota</taxon>
        <taxon>Metazoa</taxon>
        <taxon>Ecdysozoa</taxon>
        <taxon>Arthropoda</taxon>
        <taxon>Chelicerata</taxon>
        <taxon>Arachnida</taxon>
        <taxon>Araneae</taxon>
        <taxon>Araneomorphae</taxon>
        <taxon>Entelegynae</taxon>
        <taxon>Araneoidea</taxon>
        <taxon>Araneidae</taxon>
        <taxon>Araneus</taxon>
    </lineage>
</organism>
<dbReference type="EMBL" id="BGPR01032051">
    <property type="protein sequence ID" value="GBO05395.1"/>
    <property type="molecule type" value="Genomic_DNA"/>
</dbReference>
<dbReference type="AlphaFoldDB" id="A0A4Y2U1D4"/>
<evidence type="ECO:0000313" key="3">
    <source>
        <dbReference type="EMBL" id="GBO05446.1"/>
    </source>
</evidence>
<sequence>MILRYPCVSISSAGINARFIPGTPSDSSPNPNPRCFRNRPLVKMSRSPATWKKWLCYAESVPVLHHHNTRHGFFTRQSWGGGEEISNEKKEEKISSSSATPLPFSGRILPGHEGPLLLGRPALHLGFYGESSPEGGFVRRRGCL</sequence>
<keyword evidence="4" id="KW-1185">Reference proteome</keyword>
<feature type="region of interest" description="Disordered" evidence="1">
    <location>
        <begin position="80"/>
        <end position="99"/>
    </location>
</feature>
<proteinExistence type="predicted"/>
<evidence type="ECO:0000313" key="2">
    <source>
        <dbReference type="EMBL" id="GBO05395.1"/>
    </source>
</evidence>
<evidence type="ECO:0000313" key="4">
    <source>
        <dbReference type="Proteomes" id="UP000499080"/>
    </source>
</evidence>
<protein>
    <submittedName>
        <fullName evidence="3">Uncharacterized protein</fullName>
    </submittedName>
</protein>
<comment type="caution">
    <text evidence="3">The sequence shown here is derived from an EMBL/GenBank/DDBJ whole genome shotgun (WGS) entry which is preliminary data.</text>
</comment>
<dbReference type="Proteomes" id="UP000499080">
    <property type="component" value="Unassembled WGS sequence"/>
</dbReference>
<gene>
    <name evidence="3" type="ORF">AVEN_176012_1</name>
    <name evidence="2" type="ORF">AVEN_259977_1</name>
</gene>
<reference evidence="3 4" key="1">
    <citation type="journal article" date="2019" name="Sci. Rep.">
        <title>Orb-weaving spider Araneus ventricosus genome elucidates the spidroin gene catalogue.</title>
        <authorList>
            <person name="Kono N."/>
            <person name="Nakamura H."/>
            <person name="Ohtoshi R."/>
            <person name="Moran D.A.P."/>
            <person name="Shinohara A."/>
            <person name="Yoshida Y."/>
            <person name="Fujiwara M."/>
            <person name="Mori M."/>
            <person name="Tomita M."/>
            <person name="Arakawa K."/>
        </authorList>
    </citation>
    <scope>NUCLEOTIDE SEQUENCE [LARGE SCALE GENOMIC DNA]</scope>
</reference>